<name>A0AAE0P5S0_9PEZI</name>
<comment type="caution">
    <text evidence="1">The sequence shown here is derived from an EMBL/GenBank/DDBJ whole genome shotgun (WGS) entry which is preliminary data.</text>
</comment>
<evidence type="ECO:0000313" key="1">
    <source>
        <dbReference type="EMBL" id="KAK3393814.1"/>
    </source>
</evidence>
<gene>
    <name evidence="1" type="ORF">B0H63DRAFT_459301</name>
</gene>
<organism evidence="1 2">
    <name type="scientific">Podospora didyma</name>
    <dbReference type="NCBI Taxonomy" id="330526"/>
    <lineage>
        <taxon>Eukaryota</taxon>
        <taxon>Fungi</taxon>
        <taxon>Dikarya</taxon>
        <taxon>Ascomycota</taxon>
        <taxon>Pezizomycotina</taxon>
        <taxon>Sordariomycetes</taxon>
        <taxon>Sordariomycetidae</taxon>
        <taxon>Sordariales</taxon>
        <taxon>Podosporaceae</taxon>
        <taxon>Podospora</taxon>
    </lineage>
</organism>
<dbReference type="AlphaFoldDB" id="A0AAE0P5S0"/>
<dbReference type="EMBL" id="JAULSW010000001">
    <property type="protein sequence ID" value="KAK3393814.1"/>
    <property type="molecule type" value="Genomic_DNA"/>
</dbReference>
<dbReference type="Proteomes" id="UP001285441">
    <property type="component" value="Unassembled WGS sequence"/>
</dbReference>
<reference evidence="1" key="2">
    <citation type="submission" date="2023-06" db="EMBL/GenBank/DDBJ databases">
        <authorList>
            <consortium name="Lawrence Berkeley National Laboratory"/>
            <person name="Haridas S."/>
            <person name="Hensen N."/>
            <person name="Bonometti L."/>
            <person name="Westerberg I."/>
            <person name="Brannstrom I.O."/>
            <person name="Guillou S."/>
            <person name="Cros-Aarteil S."/>
            <person name="Calhoun S."/>
            <person name="Kuo A."/>
            <person name="Mondo S."/>
            <person name="Pangilinan J."/>
            <person name="Riley R."/>
            <person name="LaButti K."/>
            <person name="Andreopoulos B."/>
            <person name="Lipzen A."/>
            <person name="Chen C."/>
            <person name="Yanf M."/>
            <person name="Daum C."/>
            <person name="Ng V."/>
            <person name="Clum A."/>
            <person name="Steindorff A."/>
            <person name="Ohm R."/>
            <person name="Martin F."/>
            <person name="Silar P."/>
            <person name="Natvig D."/>
            <person name="Lalanne C."/>
            <person name="Gautier V."/>
            <person name="Ament-velasquez S.L."/>
            <person name="Kruys A."/>
            <person name="Hutchinson M.I."/>
            <person name="Powell A.J."/>
            <person name="Barry K."/>
            <person name="Miller A.N."/>
            <person name="Grigoriev I.V."/>
            <person name="Debuchy R."/>
            <person name="Gladieux P."/>
            <person name="Thoren M.H."/>
            <person name="Johannesson H."/>
        </authorList>
    </citation>
    <scope>NUCLEOTIDE SEQUENCE</scope>
    <source>
        <strain evidence="1">CBS 232.78</strain>
    </source>
</reference>
<proteinExistence type="predicted"/>
<keyword evidence="2" id="KW-1185">Reference proteome</keyword>
<reference evidence="1" key="1">
    <citation type="journal article" date="2023" name="Mol. Phylogenet. Evol.">
        <title>Genome-scale phylogeny and comparative genomics of the fungal order Sordariales.</title>
        <authorList>
            <person name="Hensen N."/>
            <person name="Bonometti L."/>
            <person name="Westerberg I."/>
            <person name="Brannstrom I.O."/>
            <person name="Guillou S."/>
            <person name="Cros-Aarteil S."/>
            <person name="Calhoun S."/>
            <person name="Haridas S."/>
            <person name="Kuo A."/>
            <person name="Mondo S."/>
            <person name="Pangilinan J."/>
            <person name="Riley R."/>
            <person name="LaButti K."/>
            <person name="Andreopoulos B."/>
            <person name="Lipzen A."/>
            <person name="Chen C."/>
            <person name="Yan M."/>
            <person name="Daum C."/>
            <person name="Ng V."/>
            <person name="Clum A."/>
            <person name="Steindorff A."/>
            <person name="Ohm R.A."/>
            <person name="Martin F."/>
            <person name="Silar P."/>
            <person name="Natvig D.O."/>
            <person name="Lalanne C."/>
            <person name="Gautier V."/>
            <person name="Ament-Velasquez S.L."/>
            <person name="Kruys A."/>
            <person name="Hutchinson M.I."/>
            <person name="Powell A.J."/>
            <person name="Barry K."/>
            <person name="Miller A.N."/>
            <person name="Grigoriev I.V."/>
            <person name="Debuchy R."/>
            <person name="Gladieux P."/>
            <person name="Hiltunen Thoren M."/>
            <person name="Johannesson H."/>
        </authorList>
    </citation>
    <scope>NUCLEOTIDE SEQUENCE</scope>
    <source>
        <strain evidence="1">CBS 232.78</strain>
    </source>
</reference>
<sequence length="123" mass="13488">MANFETLSEGPGPTIEGFTTIASTGHLFWCHIQCKPVVFSQGVPGHLNLSADDGGYHFLPISRSTKSFNAAAVAILVDEREATWNTLVEDIVPSFRPTNKTLLNYTTLTDQHPFTLDRNAPGR</sequence>
<evidence type="ECO:0000313" key="2">
    <source>
        <dbReference type="Proteomes" id="UP001285441"/>
    </source>
</evidence>
<protein>
    <submittedName>
        <fullName evidence="1">Uncharacterized protein</fullName>
    </submittedName>
</protein>
<accession>A0AAE0P5S0</accession>